<dbReference type="EMBL" id="AP027081">
    <property type="protein sequence ID" value="BDU76110.1"/>
    <property type="molecule type" value="Genomic_DNA"/>
</dbReference>
<accession>A0AA48GXC0</accession>
<evidence type="ECO:0000313" key="2">
    <source>
        <dbReference type="Proteomes" id="UP001228113"/>
    </source>
</evidence>
<proteinExistence type="predicted"/>
<organism evidence="1 2">
    <name type="scientific">Mesoterricola sediminis</name>
    <dbReference type="NCBI Taxonomy" id="2927980"/>
    <lineage>
        <taxon>Bacteria</taxon>
        <taxon>Pseudomonadati</taxon>
        <taxon>Acidobacteriota</taxon>
        <taxon>Holophagae</taxon>
        <taxon>Holophagales</taxon>
        <taxon>Holophagaceae</taxon>
        <taxon>Mesoterricola</taxon>
    </lineage>
</organism>
<evidence type="ECO:0008006" key="3">
    <source>
        <dbReference type="Google" id="ProtNLM"/>
    </source>
</evidence>
<evidence type="ECO:0000313" key="1">
    <source>
        <dbReference type="EMBL" id="BDU76110.1"/>
    </source>
</evidence>
<protein>
    <recommendedName>
        <fullName evidence="3">Bacteriocin-protection protein</fullName>
    </recommendedName>
</protein>
<gene>
    <name evidence="1" type="ORF">METESE_10680</name>
</gene>
<dbReference type="Proteomes" id="UP001228113">
    <property type="component" value="Chromosome"/>
</dbReference>
<dbReference type="Pfam" id="PF13376">
    <property type="entry name" value="OmdA"/>
    <property type="match status" value="1"/>
</dbReference>
<name>A0AA48GXC0_9BACT</name>
<keyword evidence="2" id="KW-1185">Reference proteome</keyword>
<reference evidence="1" key="1">
    <citation type="journal article" date="2023" name="Int. J. Syst. Evol. Microbiol.">
        <title>Mesoterricola silvestris gen. nov., sp. nov., Mesoterricola sediminis sp. nov., Geothrix oryzae sp. nov., Geothrix edaphica sp. nov., Geothrix rubra sp. nov., and Geothrix limicola sp. nov., six novel members of Acidobacteriota isolated from soils.</title>
        <authorList>
            <person name="Itoh H."/>
            <person name="Sugisawa Y."/>
            <person name="Mise K."/>
            <person name="Xu Z."/>
            <person name="Kuniyasu M."/>
            <person name="Ushijima N."/>
            <person name="Kawano K."/>
            <person name="Kobayashi E."/>
            <person name="Shiratori Y."/>
            <person name="Masuda Y."/>
            <person name="Senoo K."/>
        </authorList>
    </citation>
    <scope>NUCLEOTIDE SEQUENCE</scope>
    <source>
        <strain evidence="1">W786</strain>
    </source>
</reference>
<sequence length="193" mass="21686">MILTDTFEPGTREAWRAWLQARHAESKGVWLVFLKQHTGQAALTYREALEEALCFGWIDGVRQRIDELRYAQRFTPRTPASRWSEVNKAIAASLEAQGRMRPAGLAWREAWSTPAPPAAPQGALPPEGFEAALQAHPVAWVNFMALPPSHQRRYLGWIGSAKREETRVKRVAEAVALLLENKRIGLGPGEVRK</sequence>
<dbReference type="AlphaFoldDB" id="A0AA48GXC0"/>
<dbReference type="KEGG" id="msea:METESE_10680"/>
<dbReference type="RefSeq" id="WP_243334633.1">
    <property type="nucleotide sequence ID" value="NZ_AP027081.1"/>
</dbReference>